<evidence type="ECO:0000313" key="1">
    <source>
        <dbReference type="EMBL" id="RHG19997.1"/>
    </source>
</evidence>
<sequence length="187" mass="21775">MLEAIEFKADRFKKGDNYNLIEFTKNTVILCSDYKLMDTLTKEIINTVNGKAEYNDYYCDDEDDGNAKLDLCFGLQRIIDINGQKITVGLEPAIIYKANKPEDIWLFAWQGCDEIKTLPKYEEYIYPMLIFKGSRKTWDDGKDAVYQTICNGRYGCYNGKWIDLHGDHYDEEVHNCNGKYKLHISSK</sequence>
<gene>
    <name evidence="1" type="ORF">DW272_01980</name>
</gene>
<evidence type="ECO:0000313" key="2">
    <source>
        <dbReference type="Proteomes" id="UP000284220"/>
    </source>
</evidence>
<proteinExistence type="predicted"/>
<dbReference type="AlphaFoldDB" id="A0A414SKA0"/>
<comment type="caution">
    <text evidence="1">The sequence shown here is derived from an EMBL/GenBank/DDBJ whole genome shotgun (WGS) entry which is preliminary data.</text>
</comment>
<reference evidence="1 2" key="1">
    <citation type="submission" date="2018-08" db="EMBL/GenBank/DDBJ databases">
        <title>A genome reference for cultivated species of the human gut microbiota.</title>
        <authorList>
            <person name="Zou Y."/>
            <person name="Xue W."/>
            <person name="Luo G."/>
        </authorList>
    </citation>
    <scope>NUCLEOTIDE SEQUENCE [LARGE SCALE GENOMIC DNA]</scope>
    <source>
        <strain evidence="1 2">AM22-9LB</strain>
    </source>
</reference>
<name>A0A414SKA0_9FIRM</name>
<dbReference type="EMBL" id="QRHZ01000001">
    <property type="protein sequence ID" value="RHG19997.1"/>
    <property type="molecule type" value="Genomic_DNA"/>
</dbReference>
<organism evidence="1 2">
    <name type="scientific">Blautia obeum</name>
    <dbReference type="NCBI Taxonomy" id="40520"/>
    <lineage>
        <taxon>Bacteria</taxon>
        <taxon>Bacillati</taxon>
        <taxon>Bacillota</taxon>
        <taxon>Clostridia</taxon>
        <taxon>Lachnospirales</taxon>
        <taxon>Lachnospiraceae</taxon>
        <taxon>Blautia</taxon>
    </lineage>
</organism>
<accession>A0A414SKA0</accession>
<dbReference type="Proteomes" id="UP000284220">
    <property type="component" value="Unassembled WGS sequence"/>
</dbReference>
<protein>
    <submittedName>
        <fullName evidence="1">Uncharacterized protein</fullName>
    </submittedName>
</protein>
<dbReference type="RefSeq" id="WP_118197319.1">
    <property type="nucleotide sequence ID" value="NZ_QRHZ01000001.1"/>
</dbReference>